<dbReference type="EMBL" id="CADEPM010000004">
    <property type="protein sequence ID" value="CAB3404369.1"/>
    <property type="molecule type" value="Genomic_DNA"/>
</dbReference>
<evidence type="ECO:0000256" key="2">
    <source>
        <dbReference type="ARBA" id="ARBA00009626"/>
    </source>
</evidence>
<evidence type="ECO:0000256" key="6">
    <source>
        <dbReference type="ARBA" id="ARBA00023242"/>
    </source>
</evidence>
<comment type="caution">
    <text evidence="10">The sequence shown here is derived from an EMBL/GenBank/DDBJ whole genome shotgun (WGS) entry which is preliminary data.</text>
</comment>
<gene>
    <name evidence="8" type="primary">MED4</name>
    <name evidence="10" type="ORF">CBOVIS_LOCUS6716</name>
</gene>
<comment type="function">
    <text evidence="8">Component of the Mediator complex, a coactivator involved in the regulated transcription of nearly all RNA polymerase II-dependent genes. Mediator functions as a bridge to convey information from gene-specific regulatory proteins to the basal RNA polymerase II transcription machinery. Mediator is recruited to promoters by direct interactions with regulatory proteins and serves as a scaffold for the assembly of a functional preinitiation complex with RNA polymerase II and the general transcription factors.</text>
</comment>
<dbReference type="Pfam" id="PF10018">
    <property type="entry name" value="Med4"/>
    <property type="match status" value="1"/>
</dbReference>
<keyword evidence="11" id="KW-1185">Reference proteome</keyword>
<evidence type="ECO:0000256" key="3">
    <source>
        <dbReference type="ARBA" id="ARBA00020629"/>
    </source>
</evidence>
<evidence type="ECO:0000256" key="8">
    <source>
        <dbReference type="RuleBase" id="RU364141"/>
    </source>
</evidence>
<keyword evidence="8" id="KW-0010">Activator</keyword>
<dbReference type="GO" id="GO:0003712">
    <property type="term" value="F:transcription coregulator activity"/>
    <property type="evidence" value="ECO:0007669"/>
    <property type="project" value="InterPro"/>
</dbReference>
<keyword evidence="5 8" id="KW-0804">Transcription</keyword>
<evidence type="ECO:0000313" key="10">
    <source>
        <dbReference type="EMBL" id="CAB3404369.1"/>
    </source>
</evidence>
<dbReference type="AlphaFoldDB" id="A0A8S1EVZ2"/>
<comment type="similarity">
    <text evidence="2 8">Belongs to the Mediator complex subunit 4 family.</text>
</comment>
<dbReference type="OrthoDB" id="1929813at2759"/>
<proteinExistence type="inferred from homology"/>
<keyword evidence="4 8" id="KW-0805">Transcription regulation</keyword>
<evidence type="ECO:0000256" key="5">
    <source>
        <dbReference type="ARBA" id="ARBA00023163"/>
    </source>
</evidence>
<sequence>MNNDRSLRDLLLESADDLECVVKQIIDSLLNRDKNPILRGGETVTNLVKMFDAKQDDVRKLLGRVPEFQERQKLICELRECVRQRDEIIQDLEFKLKSFEVALNAAAFTASKKLKAVREADLRPVNSETVIKLAHQISRSYSIAAPFTWQLGDPSRPFPQEHEFRNSALINSKPMSSGPHPIGVVRNPNQIHRTPPIGRSSSSPMFSQVPQNMWSPRYPQTSQEGMMSRGVTPNQTNRPWAGGPTTPSQSPFHKRPPTQSPLVSPRLNLKITGLPQNRVAPPPVRNVEQMSSDSSSSSSSEDESGKP</sequence>
<dbReference type="PANTHER" id="PTHR13208">
    <property type="entry name" value="MEDIATOR OF RNA POLYMERASE II TRANSCRIPTION SUBUNIT 4"/>
    <property type="match status" value="1"/>
</dbReference>
<evidence type="ECO:0000256" key="7">
    <source>
        <dbReference type="ARBA" id="ARBA00031257"/>
    </source>
</evidence>
<evidence type="ECO:0000256" key="1">
    <source>
        <dbReference type="ARBA" id="ARBA00004123"/>
    </source>
</evidence>
<organism evidence="10 11">
    <name type="scientific">Caenorhabditis bovis</name>
    <dbReference type="NCBI Taxonomy" id="2654633"/>
    <lineage>
        <taxon>Eukaryota</taxon>
        <taxon>Metazoa</taxon>
        <taxon>Ecdysozoa</taxon>
        <taxon>Nematoda</taxon>
        <taxon>Chromadorea</taxon>
        <taxon>Rhabditida</taxon>
        <taxon>Rhabditina</taxon>
        <taxon>Rhabditomorpha</taxon>
        <taxon>Rhabditoidea</taxon>
        <taxon>Rhabditidae</taxon>
        <taxon>Peloderinae</taxon>
        <taxon>Caenorhabditis</taxon>
    </lineage>
</organism>
<evidence type="ECO:0000313" key="11">
    <source>
        <dbReference type="Proteomes" id="UP000494206"/>
    </source>
</evidence>
<feature type="compositionally biased region" description="Polar residues" evidence="9">
    <location>
        <begin position="199"/>
        <end position="238"/>
    </location>
</feature>
<accession>A0A8S1EVZ2</accession>
<comment type="subunit">
    <text evidence="8">Component of the Mediator complex.</text>
</comment>
<evidence type="ECO:0000256" key="4">
    <source>
        <dbReference type="ARBA" id="ARBA00023015"/>
    </source>
</evidence>
<dbReference type="InterPro" id="IPR019258">
    <property type="entry name" value="Mediator_Med4"/>
</dbReference>
<feature type="region of interest" description="Disordered" evidence="9">
    <location>
        <begin position="190"/>
        <end position="307"/>
    </location>
</feature>
<name>A0A8S1EVZ2_9PELO</name>
<reference evidence="10 11" key="1">
    <citation type="submission" date="2020-04" db="EMBL/GenBank/DDBJ databases">
        <authorList>
            <person name="Laetsch R D."/>
            <person name="Stevens L."/>
            <person name="Kumar S."/>
            <person name="Blaxter L. M."/>
        </authorList>
    </citation>
    <scope>NUCLEOTIDE SEQUENCE [LARGE SCALE GENOMIC DNA]</scope>
</reference>
<dbReference type="GO" id="GO:0006357">
    <property type="term" value="P:regulation of transcription by RNA polymerase II"/>
    <property type="evidence" value="ECO:0007669"/>
    <property type="project" value="InterPro"/>
</dbReference>
<dbReference type="GO" id="GO:0016592">
    <property type="term" value="C:mediator complex"/>
    <property type="evidence" value="ECO:0007669"/>
    <property type="project" value="InterPro"/>
</dbReference>
<dbReference type="PANTHER" id="PTHR13208:SF2">
    <property type="entry name" value="MEDIATOR OF RNA POLYMERASE II TRANSCRIPTION SUBUNIT 4"/>
    <property type="match status" value="1"/>
</dbReference>
<protein>
    <recommendedName>
        <fullName evidence="3 8">Mediator of RNA polymerase II transcription subunit 4</fullName>
    </recommendedName>
    <alternativeName>
        <fullName evidence="7 8">Mediator complex subunit 4</fullName>
    </alternativeName>
</protein>
<keyword evidence="6 8" id="KW-0539">Nucleus</keyword>
<dbReference type="Proteomes" id="UP000494206">
    <property type="component" value="Unassembled WGS sequence"/>
</dbReference>
<dbReference type="GO" id="GO:0070847">
    <property type="term" value="C:core mediator complex"/>
    <property type="evidence" value="ECO:0007669"/>
    <property type="project" value="TreeGrafter"/>
</dbReference>
<evidence type="ECO:0000256" key="9">
    <source>
        <dbReference type="SAM" id="MobiDB-lite"/>
    </source>
</evidence>
<comment type="subcellular location">
    <subcellularLocation>
        <location evidence="1 8">Nucleus</location>
    </subcellularLocation>
</comment>